<evidence type="ECO:0000256" key="5">
    <source>
        <dbReference type="PIRSR" id="PIRSR000114-1"/>
    </source>
</evidence>
<comment type="catalytic activity">
    <reaction evidence="4 9">
        <text>sn-glycerol 3-phosphate + NAD(+) = dihydroxyacetone phosphate + NADH + H(+)</text>
        <dbReference type="Rhea" id="RHEA:11092"/>
        <dbReference type="ChEBI" id="CHEBI:15378"/>
        <dbReference type="ChEBI" id="CHEBI:57540"/>
        <dbReference type="ChEBI" id="CHEBI:57597"/>
        <dbReference type="ChEBI" id="CHEBI:57642"/>
        <dbReference type="ChEBI" id="CHEBI:57945"/>
        <dbReference type="EC" id="1.1.1.8"/>
    </reaction>
</comment>
<dbReference type="Proteomes" id="UP000008312">
    <property type="component" value="Unassembled WGS sequence"/>
</dbReference>
<evidence type="ECO:0000256" key="6">
    <source>
        <dbReference type="PIRSR" id="PIRSR000114-2"/>
    </source>
</evidence>
<feature type="domain" description="Glycerol-3-phosphate dehydrogenase NAD-dependent N-terminal" evidence="10">
    <location>
        <begin position="24"/>
        <end position="188"/>
    </location>
</feature>
<dbReference type="SUPFAM" id="SSF48179">
    <property type="entry name" value="6-phosphogluconate dehydrogenase C-terminal domain-like"/>
    <property type="match status" value="1"/>
</dbReference>
<protein>
    <recommendedName>
        <fullName evidence="9">Glycerol-3-phosphate dehydrogenase [NAD(+)]</fullName>
        <ecNumber evidence="9">1.1.1.8</ecNumber>
    </recommendedName>
</protein>
<dbReference type="EC" id="1.1.1.8" evidence="9"/>
<evidence type="ECO:0000256" key="3">
    <source>
        <dbReference type="ARBA" id="ARBA00023027"/>
    </source>
</evidence>
<dbReference type="GO" id="GO:0141152">
    <property type="term" value="F:glycerol-3-phosphate dehydrogenase (NAD+) activity"/>
    <property type="evidence" value="ECO:0007669"/>
    <property type="project" value="UniProtKB-UniRule"/>
</dbReference>
<reference evidence="12" key="1">
    <citation type="submission" date="2010-02" db="EMBL/GenBank/DDBJ databases">
        <title>Sequencing and annotation of the Blastocystis hominis genome.</title>
        <authorList>
            <person name="Wincker P."/>
        </authorList>
    </citation>
    <scope>NUCLEOTIDE SEQUENCE</scope>
    <source>
        <strain evidence="12">Singapore isolate B</strain>
    </source>
</reference>
<dbReference type="FunCoup" id="D8M464">
    <property type="interactions" value="54"/>
</dbReference>
<accession>D8M464</accession>
<dbReference type="GO" id="GO:0005975">
    <property type="term" value="P:carbohydrate metabolic process"/>
    <property type="evidence" value="ECO:0007669"/>
    <property type="project" value="InterPro"/>
</dbReference>
<evidence type="ECO:0000313" key="13">
    <source>
        <dbReference type="Proteomes" id="UP000008312"/>
    </source>
</evidence>
<dbReference type="PROSITE" id="PS00957">
    <property type="entry name" value="NAD_G3PDH"/>
    <property type="match status" value="1"/>
</dbReference>
<dbReference type="PANTHER" id="PTHR11728">
    <property type="entry name" value="GLYCEROL-3-PHOSPHATE DEHYDROGENASE"/>
    <property type="match status" value="1"/>
</dbReference>
<dbReference type="GO" id="GO:0046168">
    <property type="term" value="P:glycerol-3-phosphate catabolic process"/>
    <property type="evidence" value="ECO:0007669"/>
    <property type="project" value="UniProtKB-UniRule"/>
</dbReference>
<evidence type="ECO:0000256" key="8">
    <source>
        <dbReference type="RuleBase" id="RU000437"/>
    </source>
</evidence>
<feature type="binding site" evidence="7">
    <location>
        <position position="287"/>
    </location>
    <ligand>
        <name>NAD(+)</name>
        <dbReference type="ChEBI" id="CHEBI:57540"/>
    </ligand>
</feature>
<feature type="binding site" evidence="7">
    <location>
        <position position="316"/>
    </location>
    <ligand>
        <name>NAD(+)</name>
        <dbReference type="ChEBI" id="CHEBI:57540"/>
    </ligand>
</feature>
<evidence type="ECO:0000256" key="9">
    <source>
        <dbReference type="RuleBase" id="RU361243"/>
    </source>
</evidence>
<comment type="similarity">
    <text evidence="1 8">Belongs to the NAD-dependent glycerol-3-phosphate dehydrogenase family.</text>
</comment>
<feature type="active site" description="Proton acceptor" evidence="5">
    <location>
        <position position="223"/>
    </location>
</feature>
<dbReference type="FunFam" id="1.10.1040.10:FF:000004">
    <property type="entry name" value="Glycerol-3-phosphate dehydrogenase [NAD(+)]"/>
    <property type="match status" value="1"/>
</dbReference>
<organism evidence="12">
    <name type="scientific">Blastocystis hominis</name>
    <dbReference type="NCBI Taxonomy" id="12968"/>
    <lineage>
        <taxon>Eukaryota</taxon>
        <taxon>Sar</taxon>
        <taxon>Stramenopiles</taxon>
        <taxon>Bigyra</taxon>
        <taxon>Opalozoa</taxon>
        <taxon>Opalinata</taxon>
        <taxon>Blastocystidae</taxon>
        <taxon>Blastocystis</taxon>
    </lineage>
</organism>
<dbReference type="InterPro" id="IPR006168">
    <property type="entry name" value="G3P_DH_NAD-dep"/>
</dbReference>
<dbReference type="NCBIfam" id="TIGR03376">
    <property type="entry name" value="glycerol3P_DH"/>
    <property type="match status" value="1"/>
</dbReference>
<dbReference type="OMA" id="NNRHENI"/>
<dbReference type="InParanoid" id="D8M464"/>
<feature type="binding site" evidence="6">
    <location>
        <begin position="287"/>
        <end position="288"/>
    </location>
    <ligand>
        <name>substrate</name>
    </ligand>
</feature>
<feature type="binding site" evidence="7">
    <location>
        <position position="172"/>
    </location>
    <ligand>
        <name>NAD(+)</name>
        <dbReference type="ChEBI" id="CHEBI:57540"/>
    </ligand>
</feature>
<dbReference type="InterPro" id="IPR011128">
    <property type="entry name" value="G3P_DH_NAD-dep_N"/>
</dbReference>
<feature type="binding site" evidence="6">
    <location>
        <position position="138"/>
    </location>
    <ligand>
        <name>substrate</name>
    </ligand>
</feature>
<dbReference type="InterPro" id="IPR036291">
    <property type="entry name" value="NAD(P)-bd_dom_sf"/>
</dbReference>
<dbReference type="GO" id="GO:0042803">
    <property type="term" value="F:protein homodimerization activity"/>
    <property type="evidence" value="ECO:0007669"/>
    <property type="project" value="InterPro"/>
</dbReference>
<feature type="binding site" evidence="7">
    <location>
        <position position="115"/>
    </location>
    <ligand>
        <name>NAD(+)</name>
        <dbReference type="ChEBI" id="CHEBI:57540"/>
    </ligand>
</feature>
<evidence type="ECO:0000256" key="4">
    <source>
        <dbReference type="ARBA" id="ARBA00048683"/>
    </source>
</evidence>
<dbReference type="EMBL" id="FN668651">
    <property type="protein sequence ID" value="CBK22853.2"/>
    <property type="molecule type" value="Genomic_DNA"/>
</dbReference>
<dbReference type="GO" id="GO:0051287">
    <property type="term" value="F:NAD binding"/>
    <property type="evidence" value="ECO:0007669"/>
    <property type="project" value="UniProtKB-UniRule"/>
</dbReference>
<dbReference type="OrthoDB" id="10263760at2759"/>
<sequence>MSEIVSDEVLREKSIASRKARDRVAIIGSGNWASALSIIIGNNAKKYDCFENEIKMWVYEEMIECKISCVHPNGDFLYSTYLHGFKLPENIIACPDLVRCVEDADCLVFCIPHQFLPGVLNQIKHHVRPNTYAISCIKGVDHDENGRLRLITGMIYDELNIDCSIICGANVANQIAAGEFAEATLGYRVRDHAEKLQVLFNTPNFCVQLVNDPVGVEFCGSLKNVIALGAGFVDALGYGSNTKAALIRIGLQEMKKFAKMFYKGVQDNTFFQSAGVADLITTCWGGRNVRCAEAFARTGKSWEQLEAEMLNGQKLQGTTTCKEVYDMLINTQMDQEFPLMVTIYNIAYRGYDPKLILEGCRLHNGVPMTPYSMLTQE</sequence>
<evidence type="ECO:0000256" key="7">
    <source>
        <dbReference type="PIRSR" id="PIRSR000114-3"/>
    </source>
</evidence>
<feature type="domain" description="Glycerol-3-phosphate dehydrogenase NAD-dependent C-terminal" evidence="11">
    <location>
        <begin position="212"/>
        <end position="357"/>
    </location>
</feature>
<feature type="binding site" evidence="7">
    <location>
        <position position="314"/>
    </location>
    <ligand>
        <name>NAD(+)</name>
        <dbReference type="ChEBI" id="CHEBI:57540"/>
    </ligand>
</feature>
<dbReference type="GeneID" id="24919607"/>
<evidence type="ECO:0000256" key="1">
    <source>
        <dbReference type="ARBA" id="ARBA00011009"/>
    </source>
</evidence>
<dbReference type="PIRSF" id="PIRSF000114">
    <property type="entry name" value="Glycerol-3-P_dh"/>
    <property type="match status" value="1"/>
</dbReference>
<dbReference type="InterPro" id="IPR006109">
    <property type="entry name" value="G3P_DH_NAD-dep_C"/>
</dbReference>
<evidence type="ECO:0000259" key="10">
    <source>
        <dbReference type="Pfam" id="PF01210"/>
    </source>
</evidence>
<dbReference type="Pfam" id="PF07479">
    <property type="entry name" value="NAD_Gly3P_dh_C"/>
    <property type="match status" value="1"/>
</dbReference>
<name>D8M464_BLAHO</name>
<dbReference type="PRINTS" id="PR00077">
    <property type="entry name" value="GPDHDRGNASE"/>
</dbReference>
<proteinExistence type="inferred from homology"/>
<dbReference type="Gene3D" id="3.40.50.720">
    <property type="entry name" value="NAD(P)-binding Rossmann-like Domain"/>
    <property type="match status" value="1"/>
</dbReference>
<dbReference type="GO" id="GO:0005829">
    <property type="term" value="C:cytosol"/>
    <property type="evidence" value="ECO:0007669"/>
    <property type="project" value="TreeGrafter"/>
</dbReference>
<keyword evidence="3 7" id="KW-0520">NAD</keyword>
<dbReference type="InterPro" id="IPR013328">
    <property type="entry name" value="6PGD_dom2"/>
</dbReference>
<dbReference type="Gene3D" id="1.10.1040.10">
    <property type="entry name" value="N-(1-d-carboxylethyl)-l-norvaline Dehydrogenase, domain 2"/>
    <property type="match status" value="1"/>
</dbReference>
<keyword evidence="13" id="KW-1185">Reference proteome</keyword>
<keyword evidence="2 8" id="KW-0560">Oxidoreductase</keyword>
<evidence type="ECO:0000259" key="11">
    <source>
        <dbReference type="Pfam" id="PF07479"/>
    </source>
</evidence>
<dbReference type="AlphaFoldDB" id="D8M464"/>
<evidence type="ECO:0000256" key="2">
    <source>
        <dbReference type="ARBA" id="ARBA00023002"/>
    </source>
</evidence>
<dbReference type="Pfam" id="PF01210">
    <property type="entry name" value="NAD_Gly3P_dh_N"/>
    <property type="match status" value="1"/>
</dbReference>
<dbReference type="InterPro" id="IPR017751">
    <property type="entry name" value="G3P_DH_NAD-dep_euk"/>
</dbReference>
<dbReference type="RefSeq" id="XP_012896901.1">
    <property type="nucleotide sequence ID" value="XM_013041447.1"/>
</dbReference>
<dbReference type="PANTHER" id="PTHR11728:SF8">
    <property type="entry name" value="GLYCEROL-3-PHOSPHATE DEHYDROGENASE [NAD(+)]-RELATED"/>
    <property type="match status" value="1"/>
</dbReference>
<evidence type="ECO:0000313" key="12">
    <source>
        <dbReference type="EMBL" id="CBK22853.2"/>
    </source>
</evidence>
<gene>
    <name evidence="12" type="ORF">GSBLH_T00002437001</name>
</gene>
<dbReference type="SUPFAM" id="SSF51735">
    <property type="entry name" value="NAD(P)-binding Rossmann-fold domains"/>
    <property type="match status" value="1"/>
</dbReference>
<dbReference type="InterPro" id="IPR008927">
    <property type="entry name" value="6-PGluconate_DH-like_C_sf"/>
</dbReference>